<reference evidence="1 2" key="1">
    <citation type="submission" date="2024-10" db="EMBL/GenBank/DDBJ databases">
        <title>The Natural Products Discovery Center: Release of the First 8490 Sequenced Strains for Exploring Actinobacteria Biosynthetic Diversity.</title>
        <authorList>
            <person name="Kalkreuter E."/>
            <person name="Kautsar S.A."/>
            <person name="Yang D."/>
            <person name="Bader C.D."/>
            <person name="Teijaro C.N."/>
            <person name="Fluegel L."/>
            <person name="Davis C.M."/>
            <person name="Simpson J.R."/>
            <person name="Lauterbach L."/>
            <person name="Steele A.D."/>
            <person name="Gui C."/>
            <person name="Meng S."/>
            <person name="Li G."/>
            <person name="Viehrig K."/>
            <person name="Ye F."/>
            <person name="Su P."/>
            <person name="Kiefer A.F."/>
            <person name="Nichols A."/>
            <person name="Cepeda A.J."/>
            <person name="Yan W."/>
            <person name="Fan B."/>
            <person name="Jiang Y."/>
            <person name="Adhikari A."/>
            <person name="Zheng C.-J."/>
            <person name="Schuster L."/>
            <person name="Cowan T.M."/>
            <person name="Smanski M.J."/>
            <person name="Chevrette M.G."/>
            <person name="De Carvalho L.P.S."/>
            <person name="Shen B."/>
        </authorList>
    </citation>
    <scope>NUCLEOTIDE SEQUENCE [LARGE SCALE GENOMIC DNA]</scope>
    <source>
        <strain evidence="1 2">NPDC019275</strain>
    </source>
</reference>
<proteinExistence type="predicted"/>
<dbReference type="Proteomes" id="UP001611415">
    <property type="component" value="Unassembled WGS sequence"/>
</dbReference>
<sequence length="164" mass="17448">MTEPVAESLAQLVERVDDLSRVVARQAATIERLADEAKDRARQDRAGADLPLVVELFALHGDTAACAGTAETPRERAAFEAIATRVERLLIGRGAALVTPRPDDPFDSLTMEAADVTTTADPDADRTVEALVQPGLTVGGRSVRPAGVVVRRFRATENAAQHPA</sequence>
<gene>
    <name evidence="1" type="ORF">ACH49W_02790</name>
</gene>
<dbReference type="Gene3D" id="2.30.22.10">
    <property type="entry name" value="Head domain of nucleotide exchange factor GrpE"/>
    <property type="match status" value="1"/>
</dbReference>
<keyword evidence="2" id="KW-1185">Reference proteome</keyword>
<evidence type="ECO:0000313" key="2">
    <source>
        <dbReference type="Proteomes" id="UP001611415"/>
    </source>
</evidence>
<dbReference type="SUPFAM" id="SSF51064">
    <property type="entry name" value="Head domain of nucleotide exchange factor GrpE"/>
    <property type="match status" value="1"/>
</dbReference>
<dbReference type="RefSeq" id="WP_397090748.1">
    <property type="nucleotide sequence ID" value="NZ_JBIRYO010000001.1"/>
</dbReference>
<protein>
    <submittedName>
        <fullName evidence="1">Nucleotide exchange factor GrpE</fullName>
    </submittedName>
</protein>
<name>A0ABW7WTV7_9NOCA</name>
<organism evidence="1 2">
    <name type="scientific">Nocardia xishanensis</name>
    <dbReference type="NCBI Taxonomy" id="238964"/>
    <lineage>
        <taxon>Bacteria</taxon>
        <taxon>Bacillati</taxon>
        <taxon>Actinomycetota</taxon>
        <taxon>Actinomycetes</taxon>
        <taxon>Mycobacteriales</taxon>
        <taxon>Nocardiaceae</taxon>
        <taxon>Nocardia</taxon>
    </lineage>
</organism>
<dbReference type="EMBL" id="JBIRYO010000001">
    <property type="protein sequence ID" value="MFI2472280.1"/>
    <property type="molecule type" value="Genomic_DNA"/>
</dbReference>
<comment type="caution">
    <text evidence="1">The sequence shown here is derived from an EMBL/GenBank/DDBJ whole genome shotgun (WGS) entry which is preliminary data.</text>
</comment>
<accession>A0ABW7WTV7</accession>
<evidence type="ECO:0000313" key="1">
    <source>
        <dbReference type="EMBL" id="MFI2472280.1"/>
    </source>
</evidence>
<dbReference type="InterPro" id="IPR009012">
    <property type="entry name" value="GrpE_head"/>
</dbReference>